<dbReference type="EMBL" id="BAAANS010000072">
    <property type="protein sequence ID" value="GAA2120309.1"/>
    <property type="molecule type" value="Genomic_DNA"/>
</dbReference>
<gene>
    <name evidence="2" type="ORF">GCM10009759_69060</name>
</gene>
<accession>A0ABN2Y1L4</accession>
<feature type="region of interest" description="Disordered" evidence="1">
    <location>
        <begin position="40"/>
        <end position="119"/>
    </location>
</feature>
<protein>
    <submittedName>
        <fullName evidence="2">Uncharacterized protein</fullName>
    </submittedName>
</protein>
<sequence length="134" mass="14367">MAWYSRRSLTDTGQDSFIFDRSALLTLARECHPWKQRTFRPRPELPWRSGCTTNEGTGHHRDFPRGAREGGTPQGAATLCFSTTTRPTGPGAPVPAGQRQRKVASVIGASSTGPSASGEAWVVTAASGRGRRAA</sequence>
<comment type="caution">
    <text evidence="2">The sequence shown here is derived from an EMBL/GenBank/DDBJ whole genome shotgun (WGS) entry which is preliminary data.</text>
</comment>
<evidence type="ECO:0000256" key="1">
    <source>
        <dbReference type="SAM" id="MobiDB-lite"/>
    </source>
</evidence>
<keyword evidence="3" id="KW-1185">Reference proteome</keyword>
<feature type="compositionally biased region" description="Basic and acidic residues" evidence="1">
    <location>
        <begin position="57"/>
        <end position="68"/>
    </location>
</feature>
<reference evidence="2 3" key="1">
    <citation type="journal article" date="2019" name="Int. J. Syst. Evol. Microbiol.">
        <title>The Global Catalogue of Microorganisms (GCM) 10K type strain sequencing project: providing services to taxonomists for standard genome sequencing and annotation.</title>
        <authorList>
            <consortium name="The Broad Institute Genomics Platform"/>
            <consortium name="The Broad Institute Genome Sequencing Center for Infectious Disease"/>
            <person name="Wu L."/>
            <person name="Ma J."/>
        </authorList>
    </citation>
    <scope>NUCLEOTIDE SEQUENCE [LARGE SCALE GENOMIC DNA]</scope>
    <source>
        <strain evidence="2 3">JCM 14559</strain>
    </source>
</reference>
<evidence type="ECO:0000313" key="3">
    <source>
        <dbReference type="Proteomes" id="UP001500897"/>
    </source>
</evidence>
<name>A0ABN2Y1L4_9ACTN</name>
<dbReference type="Proteomes" id="UP001500897">
    <property type="component" value="Unassembled WGS sequence"/>
</dbReference>
<proteinExistence type="predicted"/>
<organism evidence="2 3">
    <name type="scientific">Kitasatospora saccharophila</name>
    <dbReference type="NCBI Taxonomy" id="407973"/>
    <lineage>
        <taxon>Bacteria</taxon>
        <taxon>Bacillati</taxon>
        <taxon>Actinomycetota</taxon>
        <taxon>Actinomycetes</taxon>
        <taxon>Kitasatosporales</taxon>
        <taxon>Streptomycetaceae</taxon>
        <taxon>Kitasatospora</taxon>
    </lineage>
</organism>
<evidence type="ECO:0000313" key="2">
    <source>
        <dbReference type="EMBL" id="GAA2120309.1"/>
    </source>
</evidence>